<comment type="caution">
    <text evidence="11">The sequence shown here is derived from an EMBL/GenBank/DDBJ whole genome shotgun (WGS) entry which is preliminary data.</text>
</comment>
<dbReference type="Proteomes" id="UP000314294">
    <property type="component" value="Unassembled WGS sequence"/>
</dbReference>
<evidence type="ECO:0000256" key="8">
    <source>
        <dbReference type="ARBA" id="ARBA00023224"/>
    </source>
</evidence>
<feature type="transmembrane region" description="Helical" evidence="9">
    <location>
        <begin position="348"/>
        <end position="369"/>
    </location>
</feature>
<dbReference type="Pfam" id="PF00001">
    <property type="entry name" value="7tm_1"/>
    <property type="match status" value="1"/>
</dbReference>
<evidence type="ECO:0000256" key="6">
    <source>
        <dbReference type="ARBA" id="ARBA00023136"/>
    </source>
</evidence>
<dbReference type="GO" id="GO:0005886">
    <property type="term" value="C:plasma membrane"/>
    <property type="evidence" value="ECO:0007669"/>
    <property type="project" value="UniProtKB-SubCell"/>
</dbReference>
<dbReference type="PRINTS" id="PR00237">
    <property type="entry name" value="GPCRRHODOPSN"/>
</dbReference>
<keyword evidence="7" id="KW-0675">Receptor</keyword>
<evidence type="ECO:0000256" key="4">
    <source>
        <dbReference type="ARBA" id="ARBA00022989"/>
    </source>
</evidence>
<dbReference type="GO" id="GO:0043005">
    <property type="term" value="C:neuron projection"/>
    <property type="evidence" value="ECO:0007669"/>
    <property type="project" value="TreeGrafter"/>
</dbReference>
<dbReference type="GO" id="GO:0071385">
    <property type="term" value="P:cellular response to glucocorticoid stimulus"/>
    <property type="evidence" value="ECO:0007669"/>
    <property type="project" value="TreeGrafter"/>
</dbReference>
<keyword evidence="4 9" id="KW-1133">Transmembrane helix</keyword>
<evidence type="ECO:0000256" key="3">
    <source>
        <dbReference type="ARBA" id="ARBA00022692"/>
    </source>
</evidence>
<feature type="transmembrane region" description="Helical" evidence="9">
    <location>
        <begin position="158"/>
        <end position="177"/>
    </location>
</feature>
<keyword evidence="12" id="KW-1185">Reference proteome</keyword>
<dbReference type="EMBL" id="SRLO01001213">
    <property type="protein sequence ID" value="TNN40163.1"/>
    <property type="molecule type" value="Genomic_DNA"/>
</dbReference>
<dbReference type="PANTHER" id="PTHR24229:SF6">
    <property type="entry name" value="SOMATOSTATIN RECEPTOR TYPE 2"/>
    <property type="match status" value="1"/>
</dbReference>
<dbReference type="PANTHER" id="PTHR24229">
    <property type="entry name" value="NEUROPEPTIDES RECEPTOR"/>
    <property type="match status" value="1"/>
</dbReference>
<dbReference type="GO" id="GO:0042923">
    <property type="term" value="F:neuropeptide binding"/>
    <property type="evidence" value="ECO:0007669"/>
    <property type="project" value="TreeGrafter"/>
</dbReference>
<dbReference type="GO" id="GO:0004994">
    <property type="term" value="F:somatostatin receptor activity"/>
    <property type="evidence" value="ECO:0007669"/>
    <property type="project" value="TreeGrafter"/>
</dbReference>
<feature type="transmembrane region" description="Helical" evidence="9">
    <location>
        <begin position="307"/>
        <end position="328"/>
    </location>
</feature>
<feature type="transmembrane region" description="Helical" evidence="9">
    <location>
        <begin position="84"/>
        <end position="106"/>
    </location>
</feature>
<evidence type="ECO:0000256" key="7">
    <source>
        <dbReference type="ARBA" id="ARBA00023170"/>
    </source>
</evidence>
<proteinExistence type="predicted"/>
<feature type="domain" description="G-protein coupled receptors family 1 profile" evidence="10">
    <location>
        <begin position="97"/>
        <end position="362"/>
    </location>
</feature>
<feature type="transmembrane region" description="Helical" evidence="9">
    <location>
        <begin position="198"/>
        <end position="223"/>
    </location>
</feature>
<dbReference type="InterPro" id="IPR000276">
    <property type="entry name" value="GPCR_Rhodpsn"/>
</dbReference>
<keyword evidence="2" id="KW-1003">Cell membrane</keyword>
<evidence type="ECO:0000313" key="12">
    <source>
        <dbReference type="Proteomes" id="UP000314294"/>
    </source>
</evidence>
<evidence type="ECO:0000256" key="9">
    <source>
        <dbReference type="SAM" id="Phobius"/>
    </source>
</evidence>
<comment type="subcellular location">
    <subcellularLocation>
        <location evidence="1">Cell membrane</location>
        <topology evidence="1">Multi-pass membrane protein</topology>
    </subcellularLocation>
</comment>
<keyword evidence="5" id="KW-0297">G-protein coupled receptor</keyword>
<evidence type="ECO:0000256" key="2">
    <source>
        <dbReference type="ARBA" id="ARBA00022475"/>
    </source>
</evidence>
<gene>
    <name evidence="11" type="ORF">EYF80_049672</name>
</gene>
<accession>A0A4Z2FHA6</accession>
<reference evidence="11 12" key="1">
    <citation type="submission" date="2019-03" db="EMBL/GenBank/DDBJ databases">
        <title>First draft genome of Liparis tanakae, snailfish: a comprehensive survey of snailfish specific genes.</title>
        <authorList>
            <person name="Kim W."/>
            <person name="Song I."/>
            <person name="Jeong J.-H."/>
            <person name="Kim D."/>
            <person name="Kim S."/>
            <person name="Ryu S."/>
            <person name="Song J.Y."/>
            <person name="Lee S.K."/>
        </authorList>
    </citation>
    <scope>NUCLEOTIDE SEQUENCE [LARGE SCALE GENOMIC DNA]</scope>
    <source>
        <tissue evidence="11">Muscle</tissue>
    </source>
</reference>
<evidence type="ECO:0000259" key="10">
    <source>
        <dbReference type="PROSITE" id="PS50262"/>
    </source>
</evidence>
<protein>
    <recommendedName>
        <fullName evidence="10">G-protein coupled receptors family 1 profile domain-containing protein</fullName>
    </recommendedName>
</protein>
<dbReference type="SUPFAM" id="SSF81321">
    <property type="entry name" value="Family A G protein-coupled receptor-like"/>
    <property type="match status" value="1"/>
</dbReference>
<dbReference type="OrthoDB" id="8930837at2759"/>
<feature type="transmembrane region" description="Helical" evidence="9">
    <location>
        <begin position="118"/>
        <end position="138"/>
    </location>
</feature>
<dbReference type="PROSITE" id="PS50262">
    <property type="entry name" value="G_PROTEIN_RECEP_F1_2"/>
    <property type="match status" value="1"/>
</dbReference>
<evidence type="ECO:0000256" key="5">
    <source>
        <dbReference type="ARBA" id="ARBA00023040"/>
    </source>
</evidence>
<evidence type="ECO:0000313" key="11">
    <source>
        <dbReference type="EMBL" id="TNN40163.1"/>
    </source>
</evidence>
<dbReference type="CDD" id="cd00637">
    <property type="entry name" value="7tm_classA_rhodopsin-like"/>
    <property type="match status" value="1"/>
</dbReference>
<dbReference type="InterPro" id="IPR017452">
    <property type="entry name" value="GPCR_Rhodpsn_7TM"/>
</dbReference>
<keyword evidence="8" id="KW-0807">Transducer</keyword>
<keyword evidence="3 9" id="KW-0812">Transmembrane</keyword>
<keyword evidence="6 9" id="KW-0472">Membrane</keyword>
<evidence type="ECO:0000256" key="1">
    <source>
        <dbReference type="ARBA" id="ARBA00004651"/>
    </source>
</evidence>
<dbReference type="AlphaFoldDB" id="A0A4Z2FHA6"/>
<dbReference type="GO" id="GO:0071392">
    <property type="term" value="P:cellular response to estradiol stimulus"/>
    <property type="evidence" value="ECO:0007669"/>
    <property type="project" value="TreeGrafter"/>
</dbReference>
<sequence length="377" mass="41431">MRNMQAAGLPVYNEQSQSQSYLLATFENLITRVCVVSDAAERERERERERDDTKRGWRSTPGERNAPRFFRHLPTMAGLAVDLLGLRVFIVCVGLVGNVFLVLAIVQTKFTRLKSFELFLLGLAAANLEEILVVIVFDVVVHQSLDAVDDLSCRSLKFLTKFGEVASILFTVLISIYRQRKLADAEKSANRPIYLDGVRTAWAAMGVCALLAALLSLPVFGIVREGAAGGNVTGNATGCPLDFFQCGGHYCPVVNGVYKYVFLLLCNMLPLAVVTVTGCLILHVLLGHRAKVAPMASGGRKGGGSSLHRSTVAVLAAMGLFQLDWTLYLILELSGIPTDYPMWAEAEFLISFSYTSISPYVYGMGNNLFSLRNFRKK</sequence>
<feature type="transmembrane region" description="Helical" evidence="9">
    <location>
        <begin position="260"/>
        <end position="286"/>
    </location>
</feature>
<name>A0A4Z2FHA6_9TELE</name>
<dbReference type="Gene3D" id="1.20.1070.10">
    <property type="entry name" value="Rhodopsin 7-helix transmembrane proteins"/>
    <property type="match status" value="1"/>
</dbReference>
<organism evidence="11 12">
    <name type="scientific">Liparis tanakae</name>
    <name type="common">Tanaka's snailfish</name>
    <dbReference type="NCBI Taxonomy" id="230148"/>
    <lineage>
        <taxon>Eukaryota</taxon>
        <taxon>Metazoa</taxon>
        <taxon>Chordata</taxon>
        <taxon>Craniata</taxon>
        <taxon>Vertebrata</taxon>
        <taxon>Euteleostomi</taxon>
        <taxon>Actinopterygii</taxon>
        <taxon>Neopterygii</taxon>
        <taxon>Teleostei</taxon>
        <taxon>Neoteleostei</taxon>
        <taxon>Acanthomorphata</taxon>
        <taxon>Eupercaria</taxon>
        <taxon>Perciformes</taxon>
        <taxon>Cottioidei</taxon>
        <taxon>Cottales</taxon>
        <taxon>Liparidae</taxon>
        <taxon>Liparis</taxon>
    </lineage>
</organism>